<gene>
    <name evidence="1" type="ORF">MAR_033924</name>
</gene>
<keyword evidence="2" id="KW-1185">Reference proteome</keyword>
<accession>A0ABY7GBT4</accession>
<dbReference type="Proteomes" id="UP001164746">
    <property type="component" value="Chromosome 17"/>
</dbReference>
<reference evidence="1" key="1">
    <citation type="submission" date="2022-11" db="EMBL/GenBank/DDBJ databases">
        <title>Centuries of genome instability and evolution in soft-shell clam transmissible cancer (bioRxiv).</title>
        <authorList>
            <person name="Hart S.F.M."/>
            <person name="Yonemitsu M.A."/>
            <person name="Giersch R.M."/>
            <person name="Beal B.F."/>
            <person name="Arriagada G."/>
            <person name="Davis B.W."/>
            <person name="Ostrander E.A."/>
            <person name="Goff S.P."/>
            <person name="Metzger M.J."/>
        </authorList>
    </citation>
    <scope>NUCLEOTIDE SEQUENCE</scope>
    <source>
        <strain evidence="1">MELC-2E11</strain>
        <tissue evidence="1">Siphon/mantle</tissue>
    </source>
</reference>
<evidence type="ECO:0000313" key="2">
    <source>
        <dbReference type="Proteomes" id="UP001164746"/>
    </source>
</evidence>
<organism evidence="1 2">
    <name type="scientific">Mya arenaria</name>
    <name type="common">Soft-shell clam</name>
    <dbReference type="NCBI Taxonomy" id="6604"/>
    <lineage>
        <taxon>Eukaryota</taxon>
        <taxon>Metazoa</taxon>
        <taxon>Spiralia</taxon>
        <taxon>Lophotrochozoa</taxon>
        <taxon>Mollusca</taxon>
        <taxon>Bivalvia</taxon>
        <taxon>Autobranchia</taxon>
        <taxon>Heteroconchia</taxon>
        <taxon>Euheterodonta</taxon>
        <taxon>Imparidentia</taxon>
        <taxon>Neoheterodontei</taxon>
        <taxon>Myida</taxon>
        <taxon>Myoidea</taxon>
        <taxon>Myidae</taxon>
        <taxon>Mya</taxon>
    </lineage>
</organism>
<proteinExistence type="predicted"/>
<sequence length="288" mass="32095">MAFNVTYGALTDRNIKHLYTTREKTMHKNIPRQKLHRPELLQLEIQATERFRHRRRRRREPNMEFIPEFGIDVPRAPAFRTGNKEFIAGLVDRLTKKPDIKSNPRGCGHYQRGFHEYEWEEEATSSRDPVPARRMKSILNRLTRPVGCGKRHPTPDLNEDDYLPNFCAAGIITTPILSPVVLAGINITPILSPVVLAGIITTPILSPVVLAGIIITPLLSPVVLAGIIITPLLSPVVLAGIIIKPILTTVVLGGIIITPILLPVMRAGIIIKPILTTVVLVELLNRTF</sequence>
<name>A0ABY7GBT4_MYAAR</name>
<protein>
    <submittedName>
        <fullName evidence="1">Uncharacterized protein</fullName>
    </submittedName>
</protein>
<dbReference type="EMBL" id="CP111028">
    <property type="protein sequence ID" value="WAR31382.1"/>
    <property type="molecule type" value="Genomic_DNA"/>
</dbReference>
<evidence type="ECO:0000313" key="1">
    <source>
        <dbReference type="EMBL" id="WAR31382.1"/>
    </source>
</evidence>